<gene>
    <name evidence="2" type="ORF">DYH56_11955</name>
</gene>
<dbReference type="Gene3D" id="3.20.80.10">
    <property type="entry name" value="Regulatory factor, effector binding domain"/>
    <property type="match status" value="1"/>
</dbReference>
<evidence type="ECO:0000313" key="2">
    <source>
        <dbReference type="EMBL" id="REI40154.1"/>
    </source>
</evidence>
<sequence>MKFENVEFKEQKCFGIEEHITAKKKKEGLINTMWMTLIESIDYKTAGDLYGVSRNFDMTTQEFDYSVCTGIDTVILKEFTKKEITIPGGKYAKFASKGIMNAESIEKFYTDVFTFTMVGGEITPDMERGINSFEIYDESYLGIENPESVYYLLVPIK</sequence>
<dbReference type="Proteomes" id="UP000263486">
    <property type="component" value="Unassembled WGS sequence"/>
</dbReference>
<evidence type="ECO:0000313" key="3">
    <source>
        <dbReference type="Proteomes" id="UP000263486"/>
    </source>
</evidence>
<dbReference type="InterPro" id="IPR029441">
    <property type="entry name" value="Cass2"/>
</dbReference>
<dbReference type="EMBL" id="QUAJ01000023">
    <property type="protein sequence ID" value="REI40154.1"/>
    <property type="molecule type" value="Genomic_DNA"/>
</dbReference>
<reference evidence="2 3" key="1">
    <citation type="submission" date="2018-08" db="EMBL/GenBank/DDBJ databases">
        <title>Draft genome sequence of Psychrilyobacter sp. strain SD5 isolated from Black Sea water.</title>
        <authorList>
            <person name="Yadav S."/>
            <person name="Villanueva L."/>
            <person name="Damste J.S.S."/>
        </authorList>
    </citation>
    <scope>NUCLEOTIDE SEQUENCE [LARGE SCALE GENOMIC DNA]</scope>
    <source>
        <strain evidence="2 3">SD5</strain>
    </source>
</reference>
<comment type="caution">
    <text evidence="2">The sequence shown here is derived from an EMBL/GenBank/DDBJ whole genome shotgun (WGS) entry which is preliminary data.</text>
</comment>
<dbReference type="SUPFAM" id="SSF55136">
    <property type="entry name" value="Probable bacterial effector-binding domain"/>
    <property type="match status" value="1"/>
</dbReference>
<dbReference type="Pfam" id="PF14526">
    <property type="entry name" value="Cass2"/>
    <property type="match status" value="1"/>
</dbReference>
<protein>
    <submittedName>
        <fullName evidence="2">AraC family transcriptional regulator</fullName>
    </submittedName>
</protein>
<evidence type="ECO:0000259" key="1">
    <source>
        <dbReference type="SMART" id="SM00871"/>
    </source>
</evidence>
<proteinExistence type="predicted"/>
<organism evidence="2 3">
    <name type="scientific">Psychrilyobacter piezotolerans</name>
    <dbReference type="NCBI Taxonomy" id="2293438"/>
    <lineage>
        <taxon>Bacteria</taxon>
        <taxon>Fusobacteriati</taxon>
        <taxon>Fusobacteriota</taxon>
        <taxon>Fusobacteriia</taxon>
        <taxon>Fusobacteriales</taxon>
        <taxon>Fusobacteriaceae</taxon>
        <taxon>Psychrilyobacter</taxon>
    </lineage>
</organism>
<keyword evidence="3" id="KW-1185">Reference proteome</keyword>
<dbReference type="SMART" id="SM00871">
    <property type="entry name" value="AraC_E_bind"/>
    <property type="match status" value="1"/>
</dbReference>
<accession>A0ABX9KEY8</accession>
<feature type="domain" description="AraC effector-binding" evidence="1">
    <location>
        <begin position="1"/>
        <end position="157"/>
    </location>
</feature>
<name>A0ABX9KEY8_9FUSO</name>
<dbReference type="InterPro" id="IPR011256">
    <property type="entry name" value="Reg_factor_effector_dom_sf"/>
</dbReference>
<dbReference type="RefSeq" id="WP_114643102.1">
    <property type="nucleotide sequence ID" value="NZ_JAACIO010000023.1"/>
</dbReference>
<dbReference type="InterPro" id="IPR010499">
    <property type="entry name" value="AraC_E-bd"/>
</dbReference>